<dbReference type="PANTHER" id="PTHR12565:SF321">
    <property type="entry name" value="TRANSCRIPTION FACTOR BHLH089"/>
    <property type="match status" value="1"/>
</dbReference>
<proteinExistence type="predicted"/>
<evidence type="ECO:0000313" key="5">
    <source>
        <dbReference type="Proteomes" id="UP000729402"/>
    </source>
</evidence>
<evidence type="ECO:0000256" key="3">
    <source>
        <dbReference type="SAM" id="MobiDB-lite"/>
    </source>
</evidence>
<dbReference type="GO" id="GO:0003700">
    <property type="term" value="F:DNA-binding transcription factor activity"/>
    <property type="evidence" value="ECO:0007669"/>
    <property type="project" value="TreeGrafter"/>
</dbReference>
<keyword evidence="5" id="KW-1185">Reference proteome</keyword>
<dbReference type="AlphaFoldDB" id="A0A8J5WZI8"/>
<dbReference type="PANTHER" id="PTHR12565">
    <property type="entry name" value="STEROL REGULATORY ELEMENT-BINDING PROTEIN"/>
    <property type="match status" value="1"/>
</dbReference>
<evidence type="ECO:0000313" key="4">
    <source>
        <dbReference type="EMBL" id="KAG8098604.1"/>
    </source>
</evidence>
<organism evidence="4 5">
    <name type="scientific">Zizania palustris</name>
    <name type="common">Northern wild rice</name>
    <dbReference type="NCBI Taxonomy" id="103762"/>
    <lineage>
        <taxon>Eukaryota</taxon>
        <taxon>Viridiplantae</taxon>
        <taxon>Streptophyta</taxon>
        <taxon>Embryophyta</taxon>
        <taxon>Tracheophyta</taxon>
        <taxon>Spermatophyta</taxon>
        <taxon>Magnoliopsida</taxon>
        <taxon>Liliopsida</taxon>
        <taxon>Poales</taxon>
        <taxon>Poaceae</taxon>
        <taxon>BOP clade</taxon>
        <taxon>Oryzoideae</taxon>
        <taxon>Oryzeae</taxon>
        <taxon>Zizaniinae</taxon>
        <taxon>Zizania</taxon>
    </lineage>
</organism>
<dbReference type="EMBL" id="JAAALK010000079">
    <property type="protein sequence ID" value="KAG8098604.1"/>
    <property type="molecule type" value="Genomic_DNA"/>
</dbReference>
<protein>
    <recommendedName>
        <fullName evidence="6">BHLH domain-containing protein</fullName>
    </recommendedName>
</protein>
<evidence type="ECO:0000256" key="1">
    <source>
        <dbReference type="ARBA" id="ARBA00004123"/>
    </source>
</evidence>
<accession>A0A8J5WZI8</accession>
<dbReference type="InterPro" id="IPR024097">
    <property type="entry name" value="bHLH_ZIP_TF"/>
</dbReference>
<evidence type="ECO:0000256" key="2">
    <source>
        <dbReference type="ARBA" id="ARBA00023242"/>
    </source>
</evidence>
<feature type="region of interest" description="Disordered" evidence="3">
    <location>
        <begin position="1"/>
        <end position="115"/>
    </location>
</feature>
<comment type="caution">
    <text evidence="4">The sequence shown here is derived from an EMBL/GenBank/DDBJ whole genome shotgun (WGS) entry which is preliminary data.</text>
</comment>
<reference evidence="4" key="2">
    <citation type="submission" date="2021-02" db="EMBL/GenBank/DDBJ databases">
        <authorList>
            <person name="Kimball J.A."/>
            <person name="Haas M.W."/>
            <person name="Macchietto M."/>
            <person name="Kono T."/>
            <person name="Duquette J."/>
            <person name="Shao M."/>
        </authorList>
    </citation>
    <scope>NUCLEOTIDE SEQUENCE</scope>
    <source>
        <tissue evidence="4">Fresh leaf tissue</tissue>
    </source>
</reference>
<comment type="subcellular location">
    <subcellularLocation>
        <location evidence="1">Nucleus</location>
    </subcellularLocation>
</comment>
<dbReference type="GO" id="GO:0005634">
    <property type="term" value="C:nucleus"/>
    <property type="evidence" value="ECO:0007669"/>
    <property type="project" value="UniProtKB-SubCell"/>
</dbReference>
<evidence type="ECO:0008006" key="6">
    <source>
        <dbReference type="Google" id="ProtNLM"/>
    </source>
</evidence>
<keyword evidence="2" id="KW-0539">Nucleus</keyword>
<feature type="compositionally biased region" description="Pro residues" evidence="3">
    <location>
        <begin position="17"/>
        <end position="37"/>
    </location>
</feature>
<sequence>MRLTCGHCELSASPPDLVSPPPPRSPSPARPSNPRAPPTARFSGYGPAPTLAAELWRPPHLVGGGGGGGRALDAASGVTEQSSDSRGGGCGRRRQREAPASEDDSSRIVSTSGGGGVGSGLDLAVVRKISERMKILQDLVPGCTRLLEKHQCFDEIINYIQALQRQVEFLSMKLEAVNAHVNNGIEAFTSKDWFATGSMLVLLL</sequence>
<dbReference type="Proteomes" id="UP000729402">
    <property type="component" value="Unassembled WGS sequence"/>
</dbReference>
<dbReference type="OrthoDB" id="678327at2759"/>
<gene>
    <name evidence="4" type="ORF">GUJ93_ZPchr0013g37349</name>
</gene>
<name>A0A8J5WZI8_ZIZPA</name>
<reference evidence="4" key="1">
    <citation type="journal article" date="2021" name="bioRxiv">
        <title>Whole Genome Assembly and Annotation of Northern Wild Rice, Zizania palustris L., Supports a Whole Genome Duplication in the Zizania Genus.</title>
        <authorList>
            <person name="Haas M."/>
            <person name="Kono T."/>
            <person name="Macchietto M."/>
            <person name="Millas R."/>
            <person name="McGilp L."/>
            <person name="Shao M."/>
            <person name="Duquette J."/>
            <person name="Hirsch C.N."/>
            <person name="Kimball J."/>
        </authorList>
    </citation>
    <scope>NUCLEOTIDE SEQUENCE</scope>
    <source>
        <tissue evidence="4">Fresh leaf tissue</tissue>
    </source>
</reference>